<evidence type="ECO:0000313" key="4">
    <source>
        <dbReference type="Proteomes" id="UP000704762"/>
    </source>
</evidence>
<organism evidence="3 4">
    <name type="scientific">Microlunatus panaciterrae</name>
    <dbReference type="NCBI Taxonomy" id="400768"/>
    <lineage>
        <taxon>Bacteria</taxon>
        <taxon>Bacillati</taxon>
        <taxon>Actinomycetota</taxon>
        <taxon>Actinomycetes</taxon>
        <taxon>Propionibacteriales</taxon>
        <taxon>Propionibacteriaceae</taxon>
        <taxon>Microlunatus</taxon>
    </lineage>
</organism>
<feature type="transmembrane region" description="Helical" evidence="1">
    <location>
        <begin position="288"/>
        <end position="307"/>
    </location>
</feature>
<feature type="transmembrane region" description="Helical" evidence="1">
    <location>
        <begin position="99"/>
        <end position="129"/>
    </location>
</feature>
<keyword evidence="1" id="KW-0472">Membrane</keyword>
<keyword evidence="3" id="KW-0645">Protease</keyword>
<feature type="transmembrane region" description="Helical" evidence="1">
    <location>
        <begin position="197"/>
        <end position="221"/>
    </location>
</feature>
<dbReference type="PANTHER" id="PTHR35797:SF1">
    <property type="entry name" value="PROTEASE"/>
    <property type="match status" value="1"/>
</dbReference>
<feature type="transmembrane region" description="Helical" evidence="1">
    <location>
        <begin position="27"/>
        <end position="46"/>
    </location>
</feature>
<feature type="domain" description="CAAX prenyl protease 2/Lysostaphin resistance protein A-like" evidence="2">
    <location>
        <begin position="165"/>
        <end position="266"/>
    </location>
</feature>
<evidence type="ECO:0000313" key="3">
    <source>
        <dbReference type="EMBL" id="MBM7798208.1"/>
    </source>
</evidence>
<protein>
    <submittedName>
        <fullName evidence="3">Membrane protease YdiL (CAAX protease family)</fullName>
    </submittedName>
</protein>
<feature type="transmembrane region" description="Helical" evidence="1">
    <location>
        <begin position="254"/>
        <end position="276"/>
    </location>
</feature>
<feature type="transmembrane region" description="Helical" evidence="1">
    <location>
        <begin position="58"/>
        <end position="78"/>
    </location>
</feature>
<feature type="transmembrane region" description="Helical" evidence="1">
    <location>
        <begin position="227"/>
        <end position="247"/>
    </location>
</feature>
<sequence>MSASTRPDRRVPAVPGMPTVLVVRRTTLFVLIAYAAAWLVILPLWLNRAGLKAAYAPVLLVAMMAAPTVAALITCRVFPSGGKIVDETGLRPQRTFRSWWRLLLIAWLGPVVLAVLSTVLAGLVGVYHADLKNFSGFAEQLARLSPKPLPIPISLVVLLSAVQVLPGALINTVPALGEELGWRGLLQPMLGERLGQWPAAVVTGVIWGLWHAPVILLGYNYPSLPPVLALLFMIVFCTLLSVLLGWLRLAGGTVWVAALAHGSVNASAGLPLLFVASGSPVDNVTTGLLGWTGWVLLVLAVISLVLLRRFPVRRPERIEPSGAAGTAAGGPR</sequence>
<dbReference type="EMBL" id="JAFBCF010000001">
    <property type="protein sequence ID" value="MBM7798208.1"/>
    <property type="molecule type" value="Genomic_DNA"/>
</dbReference>
<dbReference type="PANTHER" id="PTHR35797">
    <property type="entry name" value="PROTEASE-RELATED"/>
    <property type="match status" value="1"/>
</dbReference>
<dbReference type="InterPro" id="IPR003675">
    <property type="entry name" value="Rce1/LyrA-like_dom"/>
</dbReference>
<keyword evidence="1" id="KW-0812">Transmembrane</keyword>
<dbReference type="GO" id="GO:0008233">
    <property type="term" value="F:peptidase activity"/>
    <property type="evidence" value="ECO:0007669"/>
    <property type="project" value="UniProtKB-KW"/>
</dbReference>
<accession>A0ABS2RGT3</accession>
<keyword evidence="1" id="KW-1133">Transmembrane helix</keyword>
<name>A0ABS2RGT3_9ACTN</name>
<dbReference type="Pfam" id="PF02517">
    <property type="entry name" value="Rce1-like"/>
    <property type="match status" value="1"/>
</dbReference>
<comment type="caution">
    <text evidence="3">The sequence shown here is derived from an EMBL/GenBank/DDBJ whole genome shotgun (WGS) entry which is preliminary data.</text>
</comment>
<feature type="transmembrane region" description="Helical" evidence="1">
    <location>
        <begin position="149"/>
        <end position="176"/>
    </location>
</feature>
<gene>
    <name evidence="3" type="ORF">JOE57_001129</name>
</gene>
<reference evidence="3 4" key="1">
    <citation type="submission" date="2021-01" db="EMBL/GenBank/DDBJ databases">
        <title>Sequencing the genomes of 1000 actinobacteria strains.</title>
        <authorList>
            <person name="Klenk H.-P."/>
        </authorList>
    </citation>
    <scope>NUCLEOTIDE SEQUENCE [LARGE SCALE GENOMIC DNA]</scope>
    <source>
        <strain evidence="3 4">DSM 18662</strain>
    </source>
</reference>
<dbReference type="Proteomes" id="UP000704762">
    <property type="component" value="Unassembled WGS sequence"/>
</dbReference>
<keyword evidence="4" id="KW-1185">Reference proteome</keyword>
<evidence type="ECO:0000259" key="2">
    <source>
        <dbReference type="Pfam" id="PF02517"/>
    </source>
</evidence>
<dbReference type="RefSeq" id="WP_204916783.1">
    <property type="nucleotide sequence ID" value="NZ_BAAAQP010000011.1"/>
</dbReference>
<dbReference type="InterPro" id="IPR042150">
    <property type="entry name" value="MmRce1-like"/>
</dbReference>
<proteinExistence type="predicted"/>
<evidence type="ECO:0000256" key="1">
    <source>
        <dbReference type="SAM" id="Phobius"/>
    </source>
</evidence>
<keyword evidence="3" id="KW-0378">Hydrolase</keyword>
<dbReference type="GO" id="GO:0006508">
    <property type="term" value="P:proteolysis"/>
    <property type="evidence" value="ECO:0007669"/>
    <property type="project" value="UniProtKB-KW"/>
</dbReference>